<comment type="caution">
    <text evidence="5">The sequence shown here is derived from an EMBL/GenBank/DDBJ whole genome shotgun (WGS) entry which is preliminary data.</text>
</comment>
<keyword evidence="2" id="KW-0106">Calcium</keyword>
<dbReference type="InterPro" id="IPR036465">
    <property type="entry name" value="vWFA_dom_sf"/>
</dbReference>
<dbReference type="Pfam" id="PF05567">
    <property type="entry name" value="T4P_PilY1"/>
    <property type="match status" value="1"/>
</dbReference>
<organism evidence="5 6">
    <name type="scientific">Acinetobacter pseudolwoffii</name>
    <dbReference type="NCBI Taxonomy" id="2053287"/>
    <lineage>
        <taxon>Bacteria</taxon>
        <taxon>Pseudomonadati</taxon>
        <taxon>Pseudomonadota</taxon>
        <taxon>Gammaproteobacteria</taxon>
        <taxon>Moraxellales</taxon>
        <taxon>Moraxellaceae</taxon>
        <taxon>Acinetobacter</taxon>
    </lineage>
</organism>
<gene>
    <name evidence="5" type="ORF">CWI32_09695</name>
</gene>
<evidence type="ECO:0000313" key="5">
    <source>
        <dbReference type="EMBL" id="PJO75116.1"/>
    </source>
</evidence>
<proteinExistence type="predicted"/>
<sequence>MNKNKQIPSHWMRFKVSTLAASVTSLILAGLPVQIQASDIDIYQAGGTGTTKIYMMLDKSGSMNHDTYMKQDYGNSFTTKGSWWEWWDTTTEVCSKGTTINSSLYNSLKVGEYNYTIKDTDMYCQVDLSKTFDTDDAGYKAKIKKLCVLQSGTTYNCYNRIVNLRKGLISLILDSTIGKDIQLGLGVYSGSKAENLQDFLSMDPDTTNKKTLINKIQKITANGGTPIATAYNFAGKVYIDTSGSSNTSESCTGNGIYFLTDGTPDGDSANFSYPSGLTKKTDKNLVGTGSYSSYWKEIGYYAQSIRAHNKKVKTATVGFGGGYLTSDDAIITQGDKKYFDCSKVGTANSNERNLCLWGSKTIPNGTGSEGGYGEGGFYTAQSSEDLVASLKSFITETTVPIEGSTIGSSTIPVDALNTNQLQPFAYFPMFKPLIGTQDQLWIGNLKKYNVIDGTLYDINKKLVYSNATDFNTALKDYWFNSSAAQPDQVISYGGNLSQLLGTQLPKLDGSNLVLQRKVFINSDSSAGELKSAESILKSETLAEREYLYGLLGYSKLTEADLTALRQKSYTEQLTYLKTKDALKGYQLGSIIHSSPILLTQKGAIVADTGSLGSVDRDDYVLFGTTQGVLHVVKSGTQNAQVINGSGIASGSGEEVFSFVPKEMLARQKKGFFESMAVEKASDNNDNFYYGIDGPWTAHTVYEPNFYDAIVDGKTVERDGLQVKADGKNSHQYVYGGLRMGGRSYYALNLSDMSKPKLMFHIDPDSATSGALSYMGQSWSKPTVAYIKWNGQRKLAMIVGGGYDMKYEDPTFTSSSSGNVKGNGIYIFDAENGKLLWWGSSNAGNRDGTATGGVETKIDGMVNSIPSRVKTVDRDGDGLVDHLYVGDLGGKVFRVDLNPSHKANDVNNKFVLNAFEFADAKEAGKNPPRFYEAPTFTIHTNTVAKKYAVISMASGDRSSPLKSDSSAQDMILGFYDNDVTKTTPAKGTTVKLTNMNEIYKAGAATDKTAGWYYRLPIITATSGGNSKSYQTRGLSEGVALDGDLYYSIFDPSKTNNGSNGSSTSCSGGIVGVSTAVKLCLPSGKCGTDTKITTVGDLGGGIIGLNVGPGSTQGSRKLIFNKPPEICIGSDCTQNSITEYQTANKLLPTRWYDMTPYVGAK</sequence>
<dbReference type="AlphaFoldDB" id="A0A2H9YR37"/>
<keyword evidence="3" id="KW-0732">Signal</keyword>
<dbReference type="RefSeq" id="WP_100535208.1">
    <property type="nucleotide sequence ID" value="NZ_CBDBYO010000001.1"/>
</dbReference>
<dbReference type="Proteomes" id="UP000243446">
    <property type="component" value="Unassembled WGS sequence"/>
</dbReference>
<dbReference type="GeneID" id="97178403"/>
<feature type="signal peptide" evidence="3">
    <location>
        <begin position="1"/>
        <end position="20"/>
    </location>
</feature>
<dbReference type="InterPro" id="IPR008707">
    <property type="entry name" value="B-propeller_PilY1"/>
</dbReference>
<evidence type="ECO:0000256" key="2">
    <source>
        <dbReference type="ARBA" id="ARBA00022837"/>
    </source>
</evidence>
<dbReference type="Gene3D" id="3.40.50.410">
    <property type="entry name" value="von Willebrand factor, type A domain"/>
    <property type="match status" value="1"/>
</dbReference>
<dbReference type="GO" id="GO:0046872">
    <property type="term" value="F:metal ion binding"/>
    <property type="evidence" value="ECO:0007669"/>
    <property type="project" value="UniProtKB-KW"/>
</dbReference>
<keyword evidence="1" id="KW-0479">Metal-binding</keyword>
<dbReference type="PROSITE" id="PS50234">
    <property type="entry name" value="VWFA"/>
    <property type="match status" value="1"/>
</dbReference>
<feature type="chain" id="PRO_5014131882" description="VWFA domain-containing protein" evidence="3">
    <location>
        <begin position="21"/>
        <end position="1159"/>
    </location>
</feature>
<dbReference type="EMBL" id="PHRG01000004">
    <property type="protein sequence ID" value="PJO75116.1"/>
    <property type="molecule type" value="Genomic_DNA"/>
</dbReference>
<dbReference type="SUPFAM" id="SSF53300">
    <property type="entry name" value="vWA-like"/>
    <property type="match status" value="1"/>
</dbReference>
<evidence type="ECO:0000256" key="3">
    <source>
        <dbReference type="SAM" id="SignalP"/>
    </source>
</evidence>
<dbReference type="InterPro" id="IPR002035">
    <property type="entry name" value="VWF_A"/>
</dbReference>
<evidence type="ECO:0000313" key="6">
    <source>
        <dbReference type="Proteomes" id="UP000243446"/>
    </source>
</evidence>
<protein>
    <recommendedName>
        <fullName evidence="4">VWFA domain-containing protein</fullName>
    </recommendedName>
</protein>
<feature type="domain" description="VWFA" evidence="4">
    <location>
        <begin position="121"/>
        <end position="320"/>
    </location>
</feature>
<evidence type="ECO:0000256" key="1">
    <source>
        <dbReference type="ARBA" id="ARBA00022723"/>
    </source>
</evidence>
<name>A0A2H9YR37_9GAMM</name>
<accession>A0A2H9YR37</accession>
<evidence type="ECO:0000259" key="4">
    <source>
        <dbReference type="PROSITE" id="PS50234"/>
    </source>
</evidence>
<reference evidence="5 6" key="1">
    <citation type="submission" date="2017-11" db="EMBL/GenBank/DDBJ databases">
        <title>Revising the taxonomy of the Acinetobacter lwoffii group: the description of Acinetobacter pseudolwoffii sp. nov. and emended description of Acinetobacter lwoffii.</title>
        <authorList>
            <person name="Nemec A."/>
            <person name="Radolfova-Krizova L."/>
        </authorList>
    </citation>
    <scope>NUCLEOTIDE SEQUENCE [LARGE SCALE GENOMIC DNA]</scope>
    <source>
        <strain evidence="5 6">ANC 5044</strain>
    </source>
</reference>